<dbReference type="EMBL" id="ABLC01000010">
    <property type="protein sequence ID" value="EDT05614.1"/>
    <property type="molecule type" value="Genomic_DNA"/>
</dbReference>
<reference evidence="1 2" key="1">
    <citation type="submission" date="2008-03" db="EMBL/GenBank/DDBJ databases">
        <title>Sequencing of the draft genome and assembly of Burkholderia ambifaria IOP40-10.</title>
        <authorList>
            <consortium name="US DOE Joint Genome Institute (JGI-PGF)"/>
            <person name="Copeland A."/>
            <person name="Lucas S."/>
            <person name="Lapidus A."/>
            <person name="Glavina del Rio T."/>
            <person name="Dalin E."/>
            <person name="Tice H."/>
            <person name="Bruce D."/>
            <person name="Goodwin L."/>
            <person name="Pitluck S."/>
            <person name="Larimer F."/>
            <person name="Land M.L."/>
            <person name="Hauser L."/>
            <person name="Tiedje J."/>
            <person name="Richardson P."/>
        </authorList>
    </citation>
    <scope>NUCLEOTIDE SEQUENCE [LARGE SCALE GENOMIC DNA]</scope>
    <source>
        <strain evidence="1 2">IOP40-10</strain>
    </source>
</reference>
<dbReference type="Proteomes" id="UP000005463">
    <property type="component" value="Unassembled WGS sequence"/>
</dbReference>
<comment type="caution">
    <text evidence="1">The sequence shown here is derived from an EMBL/GenBank/DDBJ whole genome shotgun (WGS) entry which is preliminary data.</text>
</comment>
<organism evidence="1 2">
    <name type="scientific">Burkholderia ambifaria IOP40-10</name>
    <dbReference type="NCBI Taxonomy" id="396596"/>
    <lineage>
        <taxon>Bacteria</taxon>
        <taxon>Pseudomonadati</taxon>
        <taxon>Pseudomonadota</taxon>
        <taxon>Betaproteobacteria</taxon>
        <taxon>Burkholderiales</taxon>
        <taxon>Burkholderiaceae</taxon>
        <taxon>Burkholderia</taxon>
        <taxon>Burkholderia cepacia complex</taxon>
    </lineage>
</organism>
<gene>
    <name evidence="1" type="ORF">BamIOP4010DRAFT_0907</name>
</gene>
<name>B1FA48_9BURK</name>
<evidence type="ECO:0000313" key="2">
    <source>
        <dbReference type="Proteomes" id="UP000005463"/>
    </source>
</evidence>
<accession>B1FA48</accession>
<sequence length="57" mass="6671">MRVVAFDVSRFVAEIAYLENSLLHAGDRTGLRRDELERFAEKLRATDHVVLEAHWPY</sequence>
<dbReference type="AlphaFoldDB" id="B1FA48"/>
<protein>
    <submittedName>
        <fullName evidence="1">Transposase IS116/IS110/IS902 family protein</fullName>
    </submittedName>
</protein>
<dbReference type="PATRIC" id="fig|396596.7.peg.7104"/>
<evidence type="ECO:0000313" key="1">
    <source>
        <dbReference type="EMBL" id="EDT05614.1"/>
    </source>
</evidence>
<proteinExistence type="predicted"/>
<dbReference type="RefSeq" id="WP_006750116.1">
    <property type="nucleotide sequence ID" value="NZ_ABLC01000010.1"/>
</dbReference>